<accession>G6E6W5</accession>
<dbReference type="PATRIC" id="fig|1088721.3.peg.83"/>
<gene>
    <name evidence="1" type="ORF">NSU_0086</name>
</gene>
<evidence type="ECO:0000313" key="1">
    <source>
        <dbReference type="EMBL" id="EHJ63011.1"/>
    </source>
</evidence>
<comment type="caution">
    <text evidence="1">The sequence shown here is derived from an EMBL/GenBank/DDBJ whole genome shotgun (WGS) entry which is preliminary data.</text>
</comment>
<evidence type="ECO:0000313" key="2">
    <source>
        <dbReference type="Proteomes" id="UP000004030"/>
    </source>
</evidence>
<dbReference type="Proteomes" id="UP000004030">
    <property type="component" value="Unassembled WGS sequence"/>
</dbReference>
<organism evidence="1 2">
    <name type="scientific">Novosphingobium pentaromativorans US6-1</name>
    <dbReference type="NCBI Taxonomy" id="1088721"/>
    <lineage>
        <taxon>Bacteria</taxon>
        <taxon>Pseudomonadati</taxon>
        <taxon>Pseudomonadota</taxon>
        <taxon>Alphaproteobacteria</taxon>
        <taxon>Sphingomonadales</taxon>
        <taxon>Sphingomonadaceae</taxon>
        <taxon>Novosphingobium</taxon>
    </lineage>
</organism>
<protein>
    <submittedName>
        <fullName evidence="1">Uncharacterized protein</fullName>
    </submittedName>
</protein>
<reference evidence="1 2" key="1">
    <citation type="journal article" date="2012" name="J. Bacteriol.">
        <title>Genome sequence of benzo(a)pyrene-degrading bacterium Novosphingobium pentaromativorans US6-1.</title>
        <authorList>
            <person name="Luo Y.R."/>
            <person name="Kang S.G."/>
            <person name="Kim S.J."/>
            <person name="Kim M.R."/>
            <person name="Li N."/>
            <person name="Lee J.H."/>
            <person name="Kwon K.K."/>
        </authorList>
    </citation>
    <scope>NUCLEOTIDE SEQUENCE [LARGE SCALE GENOMIC DNA]</scope>
    <source>
        <strain evidence="1 2">US6-1</strain>
    </source>
</reference>
<name>G6E6W5_9SPHN</name>
<dbReference type="EMBL" id="AGFM01000002">
    <property type="protein sequence ID" value="EHJ63011.1"/>
    <property type="molecule type" value="Genomic_DNA"/>
</dbReference>
<keyword evidence="2" id="KW-1185">Reference proteome</keyword>
<dbReference type="AlphaFoldDB" id="G6E6W5"/>
<proteinExistence type="predicted"/>
<sequence length="38" mass="4258">MKVMSLMFAHGRFAFPPWDLAPTGSACAHQHVTCSMRH</sequence>